<proteinExistence type="predicted"/>
<protein>
    <submittedName>
        <fullName evidence="2">Uncharacterized protein</fullName>
    </submittedName>
</protein>
<evidence type="ECO:0000313" key="2">
    <source>
        <dbReference type="EMBL" id="JAD83090.1"/>
    </source>
</evidence>
<accession>A0A0A9DBS8</accession>
<reference evidence="2" key="1">
    <citation type="submission" date="2014-09" db="EMBL/GenBank/DDBJ databases">
        <authorList>
            <person name="Magalhaes I.L.F."/>
            <person name="Oliveira U."/>
            <person name="Santos F.R."/>
            <person name="Vidigal T.H.D.A."/>
            <person name="Brescovit A.D."/>
            <person name="Santos A.J."/>
        </authorList>
    </citation>
    <scope>NUCLEOTIDE SEQUENCE</scope>
    <source>
        <tissue evidence="2">Shoot tissue taken approximately 20 cm above the soil surface</tissue>
    </source>
</reference>
<name>A0A0A9DBS8_ARUDO</name>
<organism evidence="2">
    <name type="scientific">Arundo donax</name>
    <name type="common">Giant reed</name>
    <name type="synonym">Donax arundinaceus</name>
    <dbReference type="NCBI Taxonomy" id="35708"/>
    <lineage>
        <taxon>Eukaryota</taxon>
        <taxon>Viridiplantae</taxon>
        <taxon>Streptophyta</taxon>
        <taxon>Embryophyta</taxon>
        <taxon>Tracheophyta</taxon>
        <taxon>Spermatophyta</taxon>
        <taxon>Magnoliopsida</taxon>
        <taxon>Liliopsida</taxon>
        <taxon>Poales</taxon>
        <taxon>Poaceae</taxon>
        <taxon>PACMAD clade</taxon>
        <taxon>Arundinoideae</taxon>
        <taxon>Arundineae</taxon>
        <taxon>Arundo</taxon>
    </lineage>
</organism>
<feature type="region of interest" description="Disordered" evidence="1">
    <location>
        <begin position="1"/>
        <end position="30"/>
    </location>
</feature>
<dbReference type="EMBL" id="GBRH01214805">
    <property type="protein sequence ID" value="JAD83090.1"/>
    <property type="molecule type" value="Transcribed_RNA"/>
</dbReference>
<reference evidence="2" key="2">
    <citation type="journal article" date="2015" name="Data Brief">
        <title>Shoot transcriptome of the giant reed, Arundo donax.</title>
        <authorList>
            <person name="Barrero R.A."/>
            <person name="Guerrero F.D."/>
            <person name="Moolhuijzen P."/>
            <person name="Goolsby J.A."/>
            <person name="Tidwell J."/>
            <person name="Bellgard S.E."/>
            <person name="Bellgard M.I."/>
        </authorList>
    </citation>
    <scope>NUCLEOTIDE SEQUENCE</scope>
    <source>
        <tissue evidence="2">Shoot tissue taken approximately 20 cm above the soil surface</tissue>
    </source>
</reference>
<sequence>MGFVQNSKQPYLAPKRTRHYHSVVSNFDNP</sequence>
<dbReference type="AlphaFoldDB" id="A0A0A9DBS8"/>
<evidence type="ECO:0000256" key="1">
    <source>
        <dbReference type="SAM" id="MobiDB-lite"/>
    </source>
</evidence>